<evidence type="ECO:0000259" key="4">
    <source>
        <dbReference type="Pfam" id="PF20052"/>
    </source>
</evidence>
<comment type="caution">
    <text evidence="5">The sequence shown here is derived from an EMBL/GenBank/DDBJ whole genome shotgun (WGS) entry which is preliminary data.</text>
</comment>
<keyword evidence="6" id="KW-1185">Reference proteome</keyword>
<dbReference type="InterPro" id="IPR045402">
    <property type="entry name" value="GAP1-N2"/>
</dbReference>
<dbReference type="AlphaFoldDB" id="A0A919CGG4"/>
<evidence type="ECO:0000259" key="2">
    <source>
        <dbReference type="Pfam" id="PF20013"/>
    </source>
</evidence>
<evidence type="ECO:0000313" key="5">
    <source>
        <dbReference type="EMBL" id="GHD21692.1"/>
    </source>
</evidence>
<feature type="domain" description="GTPase-associated protein 1-like C-terminal" evidence="4">
    <location>
        <begin position="278"/>
        <end position="746"/>
    </location>
</feature>
<dbReference type="InterPro" id="IPR049532">
    <property type="entry name" value="GAP1-like_C"/>
</dbReference>
<feature type="region of interest" description="Disordered" evidence="1">
    <location>
        <begin position="743"/>
        <end position="777"/>
    </location>
</feature>
<name>A0A919CGG4_9ACTN</name>
<dbReference type="EMBL" id="BMXL01000005">
    <property type="protein sequence ID" value="GHD21692.1"/>
    <property type="molecule type" value="Genomic_DNA"/>
</dbReference>
<proteinExistence type="predicted"/>
<protein>
    <submittedName>
        <fullName evidence="5">Uncharacterized protein</fullName>
    </submittedName>
</protein>
<feature type="domain" description="GTPase-associated protein 1 N-terminal" evidence="2">
    <location>
        <begin position="3"/>
        <end position="133"/>
    </location>
</feature>
<sequence>MGFAQLYYTSCERGLGGHAGYQFNAATPGVDARVLREVERFTAYEPPRSVPVEEVSAHPVSLSYAPDLAGARVVSRVVSNGPDPSGRPGNYFAHSLVWPGAGDTDAAVLPAELWGAGFWTQVPSPDPELPLLRSPSAPLDRVRTGLWQGSCGVRASEVARLLGAVDAAVDGGNPVLVVADSASVAHWVALVSHLLPPARARAVGFTTYCGRPGETFAHVVGVPPGTDTEGLRARFVVFRPPQHGWAGDGPRLPEITGAHRGLAHALVAAGPEQAPELWRRLARYGSGRERSLADWWPVLVASSVVEGPGRVTPEQWETARRWWAGASWLPRRTLAGALSRFLDGYGPDLPSGALEDLWTLAHRAGSASLAERLESEAALRSLRSVAAGEEVPEAVPLRSVRAREAARERIGTLLEGRAPGLHPDRVLALLAWARAARCGVPERSLERYGASAVAGLIQGLPEGAVPDPSVARLVRARAGVRRGLAGALSELPRERLARIAAGPVGVWTARDRDPAGVVLRELYRVSSPHPDPAGLVRELMDARRRARPYSPAGLPEHDLDTELLGRVLGPAGAPGPAEQTLVRLWRSDLLAPGVAGWIGDALTSVPWPERLRAWHRLAAALSGHWLRPSLPLEAVRVLEGWEGARPALRALARAPDGEFAQEGPWRVLRECSERAHPAVREVVRRRAAETLSARRDPDTLAGALGWCPAAVLDAYADRVGRALVGDGPDPALAASVFAAARSHAWPRDTGPRGAGDPGAGQTGAGGPGAAWSTVSEPGHAAGGAALVSRGSVPGAAADRAARLTDEVLSPVLSTWGRRRTNAVRRLLPAALAAEFDVWLRGVRGPGPLRRWWEGWDR</sequence>
<dbReference type="Pfam" id="PF20014">
    <property type="entry name" value="GAP1-M"/>
    <property type="match status" value="1"/>
</dbReference>
<evidence type="ECO:0000259" key="3">
    <source>
        <dbReference type="Pfam" id="PF20014"/>
    </source>
</evidence>
<accession>A0A919CGG4</accession>
<evidence type="ECO:0000313" key="6">
    <source>
        <dbReference type="Proteomes" id="UP000654947"/>
    </source>
</evidence>
<dbReference type="Pfam" id="PF20013">
    <property type="entry name" value="GAP1-N2"/>
    <property type="match status" value="1"/>
</dbReference>
<dbReference type="Proteomes" id="UP000654947">
    <property type="component" value="Unassembled WGS sequence"/>
</dbReference>
<feature type="compositionally biased region" description="Gly residues" evidence="1">
    <location>
        <begin position="752"/>
        <end position="768"/>
    </location>
</feature>
<reference evidence="5 6" key="1">
    <citation type="journal article" date="2014" name="Int. J. Syst. Evol. Microbiol.">
        <title>Complete genome sequence of Corynebacterium casei LMG S-19264T (=DSM 44701T), isolated from a smear-ripened cheese.</title>
        <authorList>
            <consortium name="US DOE Joint Genome Institute (JGI-PGF)"/>
            <person name="Walter F."/>
            <person name="Albersmeier A."/>
            <person name="Kalinowski J."/>
            <person name="Ruckert C."/>
        </authorList>
    </citation>
    <scope>NUCLEOTIDE SEQUENCE [LARGE SCALE GENOMIC DNA]</scope>
    <source>
        <strain evidence="5 6">KCTC 19473</strain>
    </source>
</reference>
<dbReference type="InterPro" id="IPR045401">
    <property type="entry name" value="GAP1-M"/>
</dbReference>
<dbReference type="RefSeq" id="WP_193517642.1">
    <property type="nucleotide sequence ID" value="NZ_BMXL01000005.1"/>
</dbReference>
<feature type="domain" description="GTPase-associated protein 1 middle" evidence="3">
    <location>
        <begin position="153"/>
        <end position="240"/>
    </location>
</feature>
<gene>
    <name evidence="5" type="ORF">GCM10007147_15410</name>
</gene>
<organism evidence="5 6">
    <name type="scientific">Nocardiopsis kunsanensis</name>
    <dbReference type="NCBI Taxonomy" id="141693"/>
    <lineage>
        <taxon>Bacteria</taxon>
        <taxon>Bacillati</taxon>
        <taxon>Actinomycetota</taxon>
        <taxon>Actinomycetes</taxon>
        <taxon>Streptosporangiales</taxon>
        <taxon>Nocardiopsidaceae</taxon>
        <taxon>Nocardiopsis</taxon>
    </lineage>
</organism>
<dbReference type="Pfam" id="PF20052">
    <property type="entry name" value="GAP1-C"/>
    <property type="match status" value="1"/>
</dbReference>
<evidence type="ECO:0000256" key="1">
    <source>
        <dbReference type="SAM" id="MobiDB-lite"/>
    </source>
</evidence>